<sequence length="477" mass="52958">MPPRIQAFQYLEGLATSQVTRTLKRSPRFVHSSARRDVSIPSSSPVSSQLLPDSPRSSPPPSAQATLARLPTSTVLRSYFIGRMSSSPALLNLCFAFLRQMLVTKSYILSAERNPVLAKLLKTTFYAQFCIGENKQEVSQNTIPIREQLGYDGIMLEYALESLGEGGVPTAEETAKEIEMWRKGMLDTVEMAKEGDFVGLKWSGLGRYALHLLKTQQDPTPEMWSAITAACDAAATKNVALLPGAEEEVTNIGLEKWNLALQKKYNTPENGRAIMYTTYQCYLKAIPGRLAQHLEIASKEGYIAGVKLVRGAYMLSEPRELIFENKEGTDACYDACAEAALKRQWIDRIAPSNPNTPFPETNIVLATHNLPTITKAQKIREQQLLTSPPESLPRLSYIQLLGMADEISQALVQNPGMKADVQGRVIKCMTWGTTTQCLNFLLRRASENKEAALRVGDTRKAMGAELWRRMKSVFGFA</sequence>
<keyword evidence="5" id="KW-0274">FAD</keyword>
<accession>A0A6G1INW6</accession>
<dbReference type="InterPro" id="IPR002872">
    <property type="entry name" value="Proline_DH_dom"/>
</dbReference>
<evidence type="ECO:0000256" key="4">
    <source>
        <dbReference type="ARBA" id="ARBA00023062"/>
    </source>
</evidence>
<feature type="compositionally biased region" description="Low complexity" evidence="6">
    <location>
        <begin position="39"/>
        <end position="56"/>
    </location>
</feature>
<dbReference type="GO" id="GO:0004657">
    <property type="term" value="F:proline dehydrogenase activity"/>
    <property type="evidence" value="ECO:0007669"/>
    <property type="project" value="UniProtKB-EC"/>
</dbReference>
<dbReference type="Proteomes" id="UP000799291">
    <property type="component" value="Unassembled WGS sequence"/>
</dbReference>
<evidence type="ECO:0000313" key="9">
    <source>
        <dbReference type="Proteomes" id="UP000799291"/>
    </source>
</evidence>
<feature type="domain" description="Proline dehydrogenase" evidence="7">
    <location>
        <begin position="172"/>
        <end position="452"/>
    </location>
</feature>
<comment type="cofactor">
    <cofactor evidence="5">
        <name>FAD</name>
        <dbReference type="ChEBI" id="CHEBI:57692"/>
    </cofactor>
</comment>
<dbReference type="PANTHER" id="PTHR13914:SF30">
    <property type="entry name" value="PROLINE DEHYDROGENASE"/>
    <property type="match status" value="1"/>
</dbReference>
<dbReference type="EMBL" id="MU005600">
    <property type="protein sequence ID" value="KAF2679937.1"/>
    <property type="molecule type" value="Genomic_DNA"/>
</dbReference>
<dbReference type="GO" id="GO:0005739">
    <property type="term" value="C:mitochondrion"/>
    <property type="evidence" value="ECO:0007669"/>
    <property type="project" value="TreeGrafter"/>
</dbReference>
<gene>
    <name evidence="8" type="ORF">K458DRAFT_313118</name>
</gene>
<dbReference type="AlphaFoldDB" id="A0A6G1INW6"/>
<dbReference type="GO" id="GO:0010133">
    <property type="term" value="P:L-proline catabolic process to L-glutamate"/>
    <property type="evidence" value="ECO:0007669"/>
    <property type="project" value="TreeGrafter"/>
</dbReference>
<comment type="similarity">
    <text evidence="1 5">Belongs to the proline oxidase family.</text>
</comment>
<keyword evidence="3 5" id="KW-0560">Oxidoreductase</keyword>
<evidence type="ECO:0000256" key="5">
    <source>
        <dbReference type="RuleBase" id="RU364054"/>
    </source>
</evidence>
<evidence type="ECO:0000256" key="6">
    <source>
        <dbReference type="SAM" id="MobiDB-lite"/>
    </source>
</evidence>
<reference evidence="8" key="1">
    <citation type="journal article" date="2020" name="Stud. Mycol.">
        <title>101 Dothideomycetes genomes: a test case for predicting lifestyles and emergence of pathogens.</title>
        <authorList>
            <person name="Haridas S."/>
            <person name="Albert R."/>
            <person name="Binder M."/>
            <person name="Bloem J."/>
            <person name="Labutti K."/>
            <person name="Salamov A."/>
            <person name="Andreopoulos B."/>
            <person name="Baker S."/>
            <person name="Barry K."/>
            <person name="Bills G."/>
            <person name="Bluhm B."/>
            <person name="Cannon C."/>
            <person name="Castanera R."/>
            <person name="Culley D."/>
            <person name="Daum C."/>
            <person name="Ezra D."/>
            <person name="Gonzalez J."/>
            <person name="Henrissat B."/>
            <person name="Kuo A."/>
            <person name="Liang C."/>
            <person name="Lipzen A."/>
            <person name="Lutzoni F."/>
            <person name="Magnuson J."/>
            <person name="Mondo S."/>
            <person name="Nolan M."/>
            <person name="Ohm R."/>
            <person name="Pangilinan J."/>
            <person name="Park H.-J."/>
            <person name="Ramirez L."/>
            <person name="Alfaro M."/>
            <person name="Sun H."/>
            <person name="Tritt A."/>
            <person name="Yoshinaga Y."/>
            <person name="Zwiers L.-H."/>
            <person name="Turgeon B."/>
            <person name="Goodwin S."/>
            <person name="Spatafora J."/>
            <person name="Crous P."/>
            <person name="Grigoriev I."/>
        </authorList>
    </citation>
    <scope>NUCLEOTIDE SEQUENCE</scope>
    <source>
        <strain evidence="8">CBS 122367</strain>
    </source>
</reference>
<dbReference type="InterPro" id="IPR015659">
    <property type="entry name" value="Proline_oxidase"/>
</dbReference>
<comment type="function">
    <text evidence="5">Converts proline to delta-1-pyrroline-5-carboxylate.</text>
</comment>
<comment type="catalytic activity">
    <reaction evidence="5">
        <text>L-proline + a quinone = (S)-1-pyrroline-5-carboxylate + a quinol + H(+)</text>
        <dbReference type="Rhea" id="RHEA:23784"/>
        <dbReference type="ChEBI" id="CHEBI:15378"/>
        <dbReference type="ChEBI" id="CHEBI:17388"/>
        <dbReference type="ChEBI" id="CHEBI:24646"/>
        <dbReference type="ChEBI" id="CHEBI:60039"/>
        <dbReference type="ChEBI" id="CHEBI:132124"/>
        <dbReference type="EC" id="1.5.5.2"/>
    </reaction>
</comment>
<dbReference type="EC" id="1.5.5.2" evidence="2 5"/>
<dbReference type="OrthoDB" id="5464at2759"/>
<evidence type="ECO:0000313" key="8">
    <source>
        <dbReference type="EMBL" id="KAF2679937.1"/>
    </source>
</evidence>
<keyword evidence="9" id="KW-1185">Reference proteome</keyword>
<keyword evidence="5" id="KW-0285">Flavoprotein</keyword>
<dbReference type="Pfam" id="PF01619">
    <property type="entry name" value="Pro_dh"/>
    <property type="match status" value="1"/>
</dbReference>
<name>A0A6G1INW6_9PLEO</name>
<dbReference type="SUPFAM" id="SSF51730">
    <property type="entry name" value="FAD-linked oxidoreductase"/>
    <property type="match status" value="1"/>
</dbReference>
<dbReference type="InterPro" id="IPR029041">
    <property type="entry name" value="FAD-linked_oxidoreductase-like"/>
</dbReference>
<dbReference type="PANTHER" id="PTHR13914">
    <property type="entry name" value="PROLINE OXIDASE"/>
    <property type="match status" value="1"/>
</dbReference>
<evidence type="ECO:0000259" key="7">
    <source>
        <dbReference type="Pfam" id="PF01619"/>
    </source>
</evidence>
<feature type="region of interest" description="Disordered" evidence="6">
    <location>
        <begin position="26"/>
        <end position="66"/>
    </location>
</feature>
<dbReference type="GO" id="GO:0071949">
    <property type="term" value="F:FAD binding"/>
    <property type="evidence" value="ECO:0007669"/>
    <property type="project" value="TreeGrafter"/>
</dbReference>
<evidence type="ECO:0000256" key="2">
    <source>
        <dbReference type="ARBA" id="ARBA00012695"/>
    </source>
</evidence>
<evidence type="ECO:0000256" key="1">
    <source>
        <dbReference type="ARBA" id="ARBA00005869"/>
    </source>
</evidence>
<evidence type="ECO:0000256" key="3">
    <source>
        <dbReference type="ARBA" id="ARBA00023002"/>
    </source>
</evidence>
<dbReference type="Gene3D" id="3.20.20.220">
    <property type="match status" value="1"/>
</dbReference>
<keyword evidence="4 5" id="KW-0642">Proline metabolism</keyword>
<organism evidence="8 9">
    <name type="scientific">Lentithecium fluviatile CBS 122367</name>
    <dbReference type="NCBI Taxonomy" id="1168545"/>
    <lineage>
        <taxon>Eukaryota</taxon>
        <taxon>Fungi</taxon>
        <taxon>Dikarya</taxon>
        <taxon>Ascomycota</taxon>
        <taxon>Pezizomycotina</taxon>
        <taxon>Dothideomycetes</taxon>
        <taxon>Pleosporomycetidae</taxon>
        <taxon>Pleosporales</taxon>
        <taxon>Massarineae</taxon>
        <taxon>Lentitheciaceae</taxon>
        <taxon>Lentithecium</taxon>
    </lineage>
</organism>
<proteinExistence type="inferred from homology"/>
<protein>
    <recommendedName>
        <fullName evidence="2 5">Proline dehydrogenase</fullName>
        <ecNumber evidence="2 5">1.5.5.2</ecNumber>
    </recommendedName>
</protein>